<keyword evidence="15" id="KW-0482">Metalloprotease</keyword>
<evidence type="ECO:0000256" key="12">
    <source>
        <dbReference type="ARBA" id="ARBA00022824"/>
    </source>
</evidence>
<dbReference type="InterPro" id="IPR039866">
    <property type="entry name" value="CPQ"/>
</dbReference>
<evidence type="ECO:0000256" key="18">
    <source>
        <dbReference type="ARBA" id="ARBA00023228"/>
    </source>
</evidence>
<dbReference type="Proteomes" id="UP000007394">
    <property type="component" value="Chromosome"/>
</dbReference>
<keyword evidence="22" id="KW-0031">Aminopeptidase</keyword>
<keyword evidence="12" id="KW-0256">Endoplasmic reticulum</keyword>
<name>I0AKX0_IGNAJ</name>
<evidence type="ECO:0000256" key="13">
    <source>
        <dbReference type="ARBA" id="ARBA00022833"/>
    </source>
</evidence>
<dbReference type="GO" id="GO:0046872">
    <property type="term" value="F:metal ion binding"/>
    <property type="evidence" value="ECO:0007669"/>
    <property type="project" value="UniProtKB-KW"/>
</dbReference>
<evidence type="ECO:0000256" key="10">
    <source>
        <dbReference type="ARBA" id="ARBA00022729"/>
    </source>
</evidence>
<evidence type="ECO:0000256" key="6">
    <source>
        <dbReference type="ARBA" id="ARBA00022525"/>
    </source>
</evidence>
<organism evidence="22 23">
    <name type="scientific">Ignavibacterium album (strain DSM 19864 / JCM 16511 / NBRC 101810 / Mat9-16)</name>
    <dbReference type="NCBI Taxonomy" id="945713"/>
    <lineage>
        <taxon>Bacteria</taxon>
        <taxon>Pseudomonadati</taxon>
        <taxon>Ignavibacteriota</taxon>
        <taxon>Ignavibacteria</taxon>
        <taxon>Ignavibacteriales</taxon>
        <taxon>Ignavibacteriaceae</taxon>
        <taxon>Ignavibacterium</taxon>
    </lineage>
</organism>
<keyword evidence="23" id="KW-1185">Reference proteome</keyword>
<protein>
    <recommendedName>
        <fullName evidence="5">Carboxypeptidase Q</fullName>
    </recommendedName>
    <alternativeName>
        <fullName evidence="20">Plasma glutamate carboxypeptidase</fullName>
    </alternativeName>
</protein>
<dbReference type="Gene3D" id="3.40.630.10">
    <property type="entry name" value="Zn peptidases"/>
    <property type="match status" value="1"/>
</dbReference>
<keyword evidence="11" id="KW-0378">Hydrolase</keyword>
<dbReference type="Gene3D" id="3.50.30.30">
    <property type="match status" value="1"/>
</dbReference>
<dbReference type="GO" id="GO:0005764">
    <property type="term" value="C:lysosome"/>
    <property type="evidence" value="ECO:0007669"/>
    <property type="project" value="UniProtKB-SubCell"/>
</dbReference>
<keyword evidence="8" id="KW-0645">Protease</keyword>
<dbReference type="Pfam" id="PF04389">
    <property type="entry name" value="Peptidase_M28"/>
    <property type="match status" value="1"/>
</dbReference>
<proteinExistence type="predicted"/>
<dbReference type="GO" id="GO:0006508">
    <property type="term" value="P:proteolysis"/>
    <property type="evidence" value="ECO:0007669"/>
    <property type="project" value="UniProtKB-KW"/>
</dbReference>
<sequence length="466" mass="51540">MLKIFGMEMIRILLPLLLFIISTKISFSQTDKISDYISVADTITKTALRDRKGYDWLKELCEIGPRLSGSENSMKAILWAKNKMTELGFDSVWLQPVMVPHWERGNKEFCAIYNDKIMIKKLEVLALGGSVSTPENGIEANVIEIKSFDELKQKASEVKGKIVFFNRPIDQGMTNTFAGYGSAVDQRVYGAIEAAKYGAIGVVIRSVTTKFDNVPHAGVMLYVDSLPRIPAAAIGYLDSDFLSEQLKLNPGLVLKLRMNCRTLEDTQSFNVIGEIRGKEFSEEIVVVGGHFDSWDVGCGAHDDGAGCIQSIEVLDLFKRLNIKPKRTIRCVLFINEENGSRGGIEYGKLAASSSEKHIAAIEADRGAFTPVGFNVDSDSITINKISTWLPILEKASIEWVKKGGSGVDVSKIKNAKALLGFVPDDQRYMDVHHSANDVFEEVHPREFELGAAAITVMVYLLSEEGL</sequence>
<evidence type="ECO:0000256" key="20">
    <source>
        <dbReference type="ARBA" id="ARBA00033328"/>
    </source>
</evidence>
<keyword evidence="14" id="KW-0333">Golgi apparatus</keyword>
<comment type="subunit">
    <text evidence="19">Homodimer. The monomeric form is inactive while the homodimer is active.</text>
</comment>
<keyword evidence="13" id="KW-0862">Zinc</keyword>
<evidence type="ECO:0000256" key="8">
    <source>
        <dbReference type="ARBA" id="ARBA00022670"/>
    </source>
</evidence>
<evidence type="ECO:0000256" key="19">
    <source>
        <dbReference type="ARBA" id="ARBA00025833"/>
    </source>
</evidence>
<dbReference type="GO" id="GO:0004177">
    <property type="term" value="F:aminopeptidase activity"/>
    <property type="evidence" value="ECO:0007669"/>
    <property type="project" value="UniProtKB-KW"/>
</dbReference>
<dbReference type="GO" id="GO:0005576">
    <property type="term" value="C:extracellular region"/>
    <property type="evidence" value="ECO:0007669"/>
    <property type="project" value="UniProtKB-SubCell"/>
</dbReference>
<keyword evidence="17" id="KW-0325">Glycoprotein</keyword>
<dbReference type="PANTHER" id="PTHR12053:SF3">
    <property type="entry name" value="CARBOXYPEPTIDASE Q"/>
    <property type="match status" value="1"/>
</dbReference>
<evidence type="ECO:0000256" key="15">
    <source>
        <dbReference type="ARBA" id="ARBA00023049"/>
    </source>
</evidence>
<evidence type="ECO:0000313" key="22">
    <source>
        <dbReference type="EMBL" id="AFH49627.1"/>
    </source>
</evidence>
<keyword evidence="18" id="KW-0458">Lysosome</keyword>
<comment type="subcellular location">
    <subcellularLocation>
        <location evidence="1">Endoplasmic reticulum</location>
    </subcellularLocation>
    <subcellularLocation>
        <location evidence="3">Golgi apparatus</location>
    </subcellularLocation>
    <subcellularLocation>
        <location evidence="2">Lysosome</location>
    </subcellularLocation>
    <subcellularLocation>
        <location evidence="4">Secreted</location>
    </subcellularLocation>
</comment>
<dbReference type="EMBL" id="CP003418">
    <property type="protein sequence ID" value="AFH49627.1"/>
    <property type="molecule type" value="Genomic_DNA"/>
</dbReference>
<keyword evidence="10" id="KW-0732">Signal</keyword>
<evidence type="ECO:0000256" key="3">
    <source>
        <dbReference type="ARBA" id="ARBA00004555"/>
    </source>
</evidence>
<accession>I0AKX0</accession>
<evidence type="ECO:0000256" key="11">
    <source>
        <dbReference type="ARBA" id="ARBA00022801"/>
    </source>
</evidence>
<evidence type="ECO:0000256" key="1">
    <source>
        <dbReference type="ARBA" id="ARBA00004240"/>
    </source>
</evidence>
<dbReference type="GO" id="GO:0070573">
    <property type="term" value="F:metallodipeptidase activity"/>
    <property type="evidence" value="ECO:0007669"/>
    <property type="project" value="InterPro"/>
</dbReference>
<dbReference type="InterPro" id="IPR007484">
    <property type="entry name" value="Peptidase_M28"/>
</dbReference>
<dbReference type="eggNOG" id="COG2234">
    <property type="taxonomic scope" value="Bacteria"/>
</dbReference>
<gene>
    <name evidence="22" type="ordered locus">IALB_1921</name>
</gene>
<evidence type="ECO:0000256" key="5">
    <source>
        <dbReference type="ARBA" id="ARBA00014116"/>
    </source>
</evidence>
<evidence type="ECO:0000313" key="23">
    <source>
        <dbReference type="Proteomes" id="UP000007394"/>
    </source>
</evidence>
<dbReference type="AlphaFoldDB" id="I0AKX0"/>
<dbReference type="SUPFAM" id="SSF53187">
    <property type="entry name" value="Zn-dependent exopeptidases"/>
    <property type="match status" value="1"/>
</dbReference>
<dbReference type="GO" id="GO:0004180">
    <property type="term" value="F:carboxypeptidase activity"/>
    <property type="evidence" value="ECO:0007669"/>
    <property type="project" value="UniProtKB-KW"/>
</dbReference>
<keyword evidence="6" id="KW-0964">Secreted</keyword>
<evidence type="ECO:0000256" key="16">
    <source>
        <dbReference type="ARBA" id="ARBA00023145"/>
    </source>
</evidence>
<evidence type="ECO:0000256" key="7">
    <source>
        <dbReference type="ARBA" id="ARBA00022645"/>
    </source>
</evidence>
<keyword evidence="9" id="KW-0479">Metal-binding</keyword>
<evidence type="ECO:0000256" key="17">
    <source>
        <dbReference type="ARBA" id="ARBA00023180"/>
    </source>
</evidence>
<evidence type="ECO:0000256" key="2">
    <source>
        <dbReference type="ARBA" id="ARBA00004371"/>
    </source>
</evidence>
<evidence type="ECO:0000256" key="14">
    <source>
        <dbReference type="ARBA" id="ARBA00023034"/>
    </source>
</evidence>
<evidence type="ECO:0000259" key="21">
    <source>
        <dbReference type="Pfam" id="PF04389"/>
    </source>
</evidence>
<keyword evidence="7" id="KW-0121">Carboxypeptidase</keyword>
<evidence type="ECO:0000256" key="4">
    <source>
        <dbReference type="ARBA" id="ARBA00004613"/>
    </source>
</evidence>
<dbReference type="PANTHER" id="PTHR12053">
    <property type="entry name" value="PROTEASE FAMILY M28 PLASMA GLUTAMATE CARBOXYPEPTIDASE-RELATED"/>
    <property type="match status" value="1"/>
</dbReference>
<reference evidence="22 23" key="1">
    <citation type="journal article" date="2012" name="Front. Microbiol.">
        <title>Complete genome of Ignavibacterium album, a metabolically versatile, flagellated, facultative anaerobe from the phylum Chlorobi.</title>
        <authorList>
            <person name="Liu Z."/>
            <person name="Frigaard N.-U."/>
            <person name="Vogl K."/>
            <person name="Iino T."/>
            <person name="Ohkuma M."/>
            <person name="Overmann J."/>
            <person name="Bryant D.A."/>
        </authorList>
    </citation>
    <scope>NUCLEOTIDE SEQUENCE [LARGE SCALE GENOMIC DNA]</scope>
    <source>
        <strain evidence="23">DSM 19864 / JCM 16511 / NBRC 101810 / Mat9-16</strain>
    </source>
</reference>
<evidence type="ECO:0000256" key="9">
    <source>
        <dbReference type="ARBA" id="ARBA00022723"/>
    </source>
</evidence>
<keyword evidence="16" id="KW-0865">Zymogen</keyword>
<feature type="domain" description="Peptidase M28" evidence="21">
    <location>
        <begin position="270"/>
        <end position="369"/>
    </location>
</feature>
<dbReference type="KEGG" id="ial:IALB_1921"/>
<dbReference type="HOGENOM" id="CLU_033697_1_1_10"/>
<dbReference type="STRING" id="945713.IALB_1921"/>